<evidence type="ECO:0000256" key="5">
    <source>
        <dbReference type="ARBA" id="ARBA00023136"/>
    </source>
</evidence>
<name>A0A8J3EXI6_9BACI</name>
<dbReference type="PANTHER" id="PTHR12677:SF55">
    <property type="entry name" value="UNDECAPRENYL PHOSPHATE TRANSPORTER SAOUHSC_00901-RELATED"/>
    <property type="match status" value="1"/>
</dbReference>
<keyword evidence="4 6" id="KW-1133">Transmembrane helix</keyword>
<feature type="transmembrane region" description="Helical" evidence="6">
    <location>
        <begin position="172"/>
        <end position="190"/>
    </location>
</feature>
<dbReference type="GO" id="GO:0005886">
    <property type="term" value="C:plasma membrane"/>
    <property type="evidence" value="ECO:0007669"/>
    <property type="project" value="UniProtKB-SubCell"/>
</dbReference>
<comment type="caution">
    <text evidence="8">The sequence shown here is derived from an EMBL/GenBank/DDBJ whole genome shotgun (WGS) entry which is preliminary data.</text>
</comment>
<dbReference type="OrthoDB" id="1651121at2"/>
<evidence type="ECO:0000256" key="4">
    <source>
        <dbReference type="ARBA" id="ARBA00022989"/>
    </source>
</evidence>
<dbReference type="RefSeq" id="WP_087999941.1">
    <property type="nucleotide sequence ID" value="NZ_BMHB01000001.1"/>
</dbReference>
<gene>
    <name evidence="8" type="primary">yhjE</name>
    <name evidence="8" type="ORF">GCM10007380_26020</name>
</gene>
<sequence length="213" mass="24285">MNVYDIKSFFTEEHFLHLIEQYKDYGPLIGISIPFIEAIFPILPLVVFVFANAAAFGPLLGFLYSWIGSCLGSILLFYIVRKFGQKRFFSFINKHKKVKSSIGWIEKRGFGPIFIMFAFPFSPSFLINIVAGLSRMNISQFLIALVLGKFTMIAMISYLGKDLTAVFDKPIKALYIGIFIFALWIVGKVIEKRMNIHEKSTENQGMPQPSDEQ</sequence>
<evidence type="ECO:0000256" key="3">
    <source>
        <dbReference type="ARBA" id="ARBA00022692"/>
    </source>
</evidence>
<feature type="domain" description="VTT" evidence="7">
    <location>
        <begin position="43"/>
        <end position="160"/>
    </location>
</feature>
<protein>
    <recommendedName>
        <fullName evidence="6">TVP38/TMEM64 family membrane protein</fullName>
    </recommendedName>
</protein>
<feature type="transmembrane region" description="Helical" evidence="6">
    <location>
        <begin position="28"/>
        <end position="50"/>
    </location>
</feature>
<comment type="similarity">
    <text evidence="6">Belongs to the TVP38/TMEM64 family.</text>
</comment>
<dbReference type="Pfam" id="PF09335">
    <property type="entry name" value="VTT_dom"/>
    <property type="match status" value="1"/>
</dbReference>
<proteinExistence type="inferred from homology"/>
<dbReference type="Proteomes" id="UP000626244">
    <property type="component" value="Unassembled WGS sequence"/>
</dbReference>
<feature type="transmembrane region" description="Helical" evidence="6">
    <location>
        <begin position="62"/>
        <end position="80"/>
    </location>
</feature>
<feature type="transmembrane region" description="Helical" evidence="6">
    <location>
        <begin position="113"/>
        <end position="134"/>
    </location>
</feature>
<keyword evidence="5 6" id="KW-0472">Membrane</keyword>
<reference evidence="9" key="1">
    <citation type="journal article" date="2019" name="Int. J. Syst. Evol. Microbiol.">
        <title>The Global Catalogue of Microorganisms (GCM) 10K type strain sequencing project: providing services to taxonomists for standard genome sequencing and annotation.</title>
        <authorList>
            <consortium name="The Broad Institute Genomics Platform"/>
            <consortium name="The Broad Institute Genome Sequencing Center for Infectious Disease"/>
            <person name="Wu L."/>
            <person name="Ma J."/>
        </authorList>
    </citation>
    <scope>NUCLEOTIDE SEQUENCE [LARGE SCALE GENOMIC DNA]</scope>
    <source>
        <strain evidence="9">CGMCC 1.14993</strain>
    </source>
</reference>
<dbReference type="EMBL" id="BMHB01000001">
    <property type="protein sequence ID" value="GGI15050.1"/>
    <property type="molecule type" value="Genomic_DNA"/>
</dbReference>
<keyword evidence="2 6" id="KW-1003">Cell membrane</keyword>
<evidence type="ECO:0000256" key="1">
    <source>
        <dbReference type="ARBA" id="ARBA00004651"/>
    </source>
</evidence>
<evidence type="ECO:0000256" key="6">
    <source>
        <dbReference type="RuleBase" id="RU366058"/>
    </source>
</evidence>
<comment type="subcellular location">
    <subcellularLocation>
        <location evidence="1 6">Cell membrane</location>
        <topology evidence="1 6">Multi-pass membrane protein</topology>
    </subcellularLocation>
</comment>
<evidence type="ECO:0000256" key="2">
    <source>
        <dbReference type="ARBA" id="ARBA00022475"/>
    </source>
</evidence>
<dbReference type="AlphaFoldDB" id="A0A8J3EXI6"/>
<accession>A0A8J3EXI6</accession>
<evidence type="ECO:0000313" key="8">
    <source>
        <dbReference type="EMBL" id="GGI15050.1"/>
    </source>
</evidence>
<dbReference type="InterPro" id="IPR015414">
    <property type="entry name" value="TMEM64"/>
</dbReference>
<dbReference type="PANTHER" id="PTHR12677">
    <property type="entry name" value="GOLGI APPARATUS MEMBRANE PROTEIN TVP38-RELATED"/>
    <property type="match status" value="1"/>
</dbReference>
<evidence type="ECO:0000313" key="9">
    <source>
        <dbReference type="Proteomes" id="UP000626244"/>
    </source>
</evidence>
<keyword evidence="3 6" id="KW-0812">Transmembrane</keyword>
<organism evidence="8 9">
    <name type="scientific">Gottfriedia solisilvae</name>
    <dbReference type="NCBI Taxonomy" id="1516104"/>
    <lineage>
        <taxon>Bacteria</taxon>
        <taxon>Bacillati</taxon>
        <taxon>Bacillota</taxon>
        <taxon>Bacilli</taxon>
        <taxon>Bacillales</taxon>
        <taxon>Bacillaceae</taxon>
        <taxon>Gottfriedia</taxon>
    </lineage>
</organism>
<dbReference type="InterPro" id="IPR032816">
    <property type="entry name" value="VTT_dom"/>
</dbReference>
<feature type="transmembrane region" description="Helical" evidence="6">
    <location>
        <begin position="141"/>
        <end position="160"/>
    </location>
</feature>
<evidence type="ECO:0000259" key="7">
    <source>
        <dbReference type="Pfam" id="PF09335"/>
    </source>
</evidence>
<keyword evidence="9" id="KW-1185">Reference proteome</keyword>